<proteinExistence type="predicted"/>
<feature type="compositionally biased region" description="Low complexity" evidence="1">
    <location>
        <begin position="1079"/>
        <end position="1096"/>
    </location>
</feature>
<feature type="compositionally biased region" description="Low complexity" evidence="1">
    <location>
        <begin position="1132"/>
        <end position="1149"/>
    </location>
</feature>
<comment type="caution">
    <text evidence="2">The sequence shown here is derived from an EMBL/GenBank/DDBJ whole genome shotgun (WGS) entry which is preliminary data.</text>
</comment>
<accession>A0AAN6P6J0</accession>
<feature type="compositionally biased region" description="Polar residues" evidence="1">
    <location>
        <begin position="1117"/>
        <end position="1130"/>
    </location>
</feature>
<gene>
    <name evidence="2" type="ORF">QBC32DRAFT_386661</name>
</gene>
<keyword evidence="3" id="KW-1185">Reference proteome</keyword>
<feature type="region of interest" description="Disordered" evidence="1">
    <location>
        <begin position="260"/>
        <end position="292"/>
    </location>
</feature>
<feature type="region of interest" description="Disordered" evidence="1">
    <location>
        <begin position="814"/>
        <end position="878"/>
    </location>
</feature>
<feature type="compositionally biased region" description="Basic residues" evidence="1">
    <location>
        <begin position="1055"/>
        <end position="1072"/>
    </location>
</feature>
<reference evidence="2" key="2">
    <citation type="submission" date="2023-06" db="EMBL/GenBank/DDBJ databases">
        <authorList>
            <consortium name="Lawrence Berkeley National Laboratory"/>
            <person name="Mondo S.J."/>
            <person name="Hensen N."/>
            <person name="Bonometti L."/>
            <person name="Westerberg I."/>
            <person name="Brannstrom I.O."/>
            <person name="Guillou S."/>
            <person name="Cros-Aarteil S."/>
            <person name="Calhoun S."/>
            <person name="Haridas S."/>
            <person name="Kuo A."/>
            <person name="Pangilinan J."/>
            <person name="Riley R."/>
            <person name="Labutti K."/>
            <person name="Andreopoulos B."/>
            <person name="Lipzen A."/>
            <person name="Chen C."/>
            <person name="Yanf M."/>
            <person name="Daum C."/>
            <person name="Ng V."/>
            <person name="Clum A."/>
            <person name="Steindorff A."/>
            <person name="Ohm R."/>
            <person name="Martin F."/>
            <person name="Silar P."/>
            <person name="Natvig D."/>
            <person name="Lalanne C."/>
            <person name="Gautier V."/>
            <person name="Ament-Velasquez S.L."/>
            <person name="Kruys A."/>
            <person name="Hutchinson M.I."/>
            <person name="Powell A.J."/>
            <person name="Barry K."/>
            <person name="Miller A.N."/>
            <person name="Grigoriev I.V."/>
            <person name="Debuchy R."/>
            <person name="Gladieux P."/>
            <person name="Thoren M.H."/>
            <person name="Johannesson H."/>
        </authorList>
    </citation>
    <scope>NUCLEOTIDE SEQUENCE</scope>
    <source>
        <strain evidence="2">CBS 626.80</strain>
    </source>
</reference>
<feature type="compositionally biased region" description="Gly residues" evidence="1">
    <location>
        <begin position="990"/>
        <end position="1004"/>
    </location>
</feature>
<sequence length="1325" mass="148164">MNADESDDDIRDWMWGKFQNAINTIHENTYDTVLEETQDPDVPNLVPRWTHPNWPQQGIPLPPEEIVPQEGSAAVVKGDATSRLRPALLPEDKWHNPTRYALRYGIFPDDDFHGPRHGRSRMSPLTEAFEHEYDNLDQPAPYSLANIAETIARFKTNFVEEEVYADDEDYQRALFHGFTTHERINWKCEPLHPDFEPQESNLSGNLPQFACERPEMAQYGRSQSPEVQSLRQNRRIFRASSPARHSSLADEPSLLASMSGLSLRDRSPRASQKRDTQGQKAHLHDPDEPKDFFRKLGADTRARLTLEYIQERIWFSIKSSHQFRVVCKGKGNPDDTSGETVPSYRHNPVNFRLEVVIAAEIMWPLLVPEYNIVEKQNCSLVIATTILHELAVPDPAYPGVRNRAWDDPFWANEGKTEIGYAFENQLWGGTLKPPHQTDIARFFRYRTWPIDICLWQWPDPPETKDHANSANYLRDAVLPTSRVGTLIQLQDVHRLLQRASGTTTCPSTATGPCGFPPPADLLSPRRGAEEEKRKQDWYATFGLSKGKWLSTAVRAFRAAGYGMVSEYLSHLVDEELVGVRTKSRWDEEKKRWSGRDEELKEAMEKIKLNALSNMPGESATSVTQLNARSTTQELLSAVQDFRSLVLAELQHSQRMTVEFLQLSDIDKSYLQVHLWKFQQRIASYGRKVHRVKELSLPVKITRWMQIVFLDSQLLSSINEVVTSLTLLDLSLKQTSQYLNKSIISKNEFTDLAKTMPSLVDTVHRSRSQRLQKIAQRDAFNMPLMFRQLWDKFHLIFGRISMKLQSGTLRVKPYIRKKNQKKDKKGKGKQWQASPGTDYDSDLDMSRLHLRSPSQQPISPRTAYPHGPPAPAPAPRPTTRVMSATNLEQEAILSGDAFAGLQIRPRAPADNLPQGITFSGHNFGNLEIRSRPLPPLAAGAKRGRDDEDEENEAQLPATKRQLRPTQVLPPRSSGSDDGNSDSSGDDDSRRGPGGASGRSPGGGSSGRSPDAGAENSSEDDELIPKDDGGYNDPWSPDIPDIFGDAMDISSGDNGRRGRRQARPSSRHHRRRHHHDDDSSSDSSSSYCSTCSYSSSSSESGIVANDPNIADPFTDAPPQRNTTTNRPSQPGQPTTPQRSPRAARTTTPLRTPHMRAPSQSPYRTPPPAYTKTPPVHSRTPRHILEGPRPRRRSTPGHSPLQAAGSRPSRRQPHGPNETPPPSFLDAVGLADLADLTMGNLGLNSPGGGRDPADGRPATDGDIRNARTPNTPELFRRTGADTLGGDGGDLRQHLGLLVGGVVVGMLELEHWEQRSSGSEGAWGFLTDA</sequence>
<feature type="region of interest" description="Disordered" evidence="1">
    <location>
        <begin position="922"/>
        <end position="1223"/>
    </location>
</feature>
<feature type="compositionally biased region" description="Basic and acidic residues" evidence="1">
    <location>
        <begin position="1248"/>
        <end position="1262"/>
    </location>
</feature>
<feature type="compositionally biased region" description="Low complexity" evidence="1">
    <location>
        <begin position="968"/>
        <end position="981"/>
    </location>
</feature>
<feature type="compositionally biased region" description="Basic residues" evidence="1">
    <location>
        <begin position="814"/>
        <end position="827"/>
    </location>
</feature>
<feature type="region of interest" description="Disordered" evidence="1">
    <location>
        <begin position="1236"/>
        <end position="1270"/>
    </location>
</feature>
<evidence type="ECO:0000313" key="3">
    <source>
        <dbReference type="Proteomes" id="UP001303222"/>
    </source>
</evidence>
<dbReference type="Proteomes" id="UP001303222">
    <property type="component" value="Unassembled WGS sequence"/>
</dbReference>
<name>A0AAN6P6J0_9PEZI</name>
<feature type="compositionally biased region" description="Pro residues" evidence="1">
    <location>
        <begin position="865"/>
        <end position="875"/>
    </location>
</feature>
<protein>
    <submittedName>
        <fullName evidence="2">Uncharacterized protein</fullName>
    </submittedName>
</protein>
<feature type="compositionally biased region" description="Basic and acidic residues" evidence="1">
    <location>
        <begin position="263"/>
        <end position="292"/>
    </location>
</feature>
<evidence type="ECO:0000256" key="1">
    <source>
        <dbReference type="SAM" id="MobiDB-lite"/>
    </source>
</evidence>
<dbReference type="EMBL" id="MU859064">
    <property type="protein sequence ID" value="KAK3956607.1"/>
    <property type="molecule type" value="Genomic_DNA"/>
</dbReference>
<organism evidence="2 3">
    <name type="scientific">Pseudoneurospora amorphoporcata</name>
    <dbReference type="NCBI Taxonomy" id="241081"/>
    <lineage>
        <taxon>Eukaryota</taxon>
        <taxon>Fungi</taxon>
        <taxon>Dikarya</taxon>
        <taxon>Ascomycota</taxon>
        <taxon>Pezizomycotina</taxon>
        <taxon>Sordariomycetes</taxon>
        <taxon>Sordariomycetidae</taxon>
        <taxon>Sordariales</taxon>
        <taxon>Sordariaceae</taxon>
        <taxon>Pseudoneurospora</taxon>
    </lineage>
</organism>
<evidence type="ECO:0000313" key="2">
    <source>
        <dbReference type="EMBL" id="KAK3956607.1"/>
    </source>
</evidence>
<reference evidence="2" key="1">
    <citation type="journal article" date="2023" name="Mol. Phylogenet. Evol.">
        <title>Genome-scale phylogeny and comparative genomics of the fungal order Sordariales.</title>
        <authorList>
            <person name="Hensen N."/>
            <person name="Bonometti L."/>
            <person name="Westerberg I."/>
            <person name="Brannstrom I.O."/>
            <person name="Guillou S."/>
            <person name="Cros-Aarteil S."/>
            <person name="Calhoun S."/>
            <person name="Haridas S."/>
            <person name="Kuo A."/>
            <person name="Mondo S."/>
            <person name="Pangilinan J."/>
            <person name="Riley R."/>
            <person name="LaButti K."/>
            <person name="Andreopoulos B."/>
            <person name="Lipzen A."/>
            <person name="Chen C."/>
            <person name="Yan M."/>
            <person name="Daum C."/>
            <person name="Ng V."/>
            <person name="Clum A."/>
            <person name="Steindorff A."/>
            <person name="Ohm R.A."/>
            <person name="Martin F."/>
            <person name="Silar P."/>
            <person name="Natvig D.O."/>
            <person name="Lalanne C."/>
            <person name="Gautier V."/>
            <person name="Ament-Velasquez S.L."/>
            <person name="Kruys A."/>
            <person name="Hutchinson M.I."/>
            <person name="Powell A.J."/>
            <person name="Barry K."/>
            <person name="Miller A.N."/>
            <person name="Grigoriev I.V."/>
            <person name="Debuchy R."/>
            <person name="Gladieux P."/>
            <person name="Hiltunen Thoren M."/>
            <person name="Johannesson H."/>
        </authorList>
    </citation>
    <scope>NUCLEOTIDE SEQUENCE</scope>
    <source>
        <strain evidence="2">CBS 626.80</strain>
    </source>
</reference>